<evidence type="ECO:0000313" key="3">
    <source>
        <dbReference type="Proteomes" id="UP001432062"/>
    </source>
</evidence>
<name>A0ABZ1YWL3_9NOCA</name>
<evidence type="ECO:0000313" key="2">
    <source>
        <dbReference type="EMBL" id="WUV47619.1"/>
    </source>
</evidence>
<keyword evidence="1" id="KW-0472">Membrane</keyword>
<gene>
    <name evidence="2" type="ORF">OG563_05105</name>
</gene>
<reference evidence="2" key="1">
    <citation type="submission" date="2022-10" db="EMBL/GenBank/DDBJ databases">
        <title>The complete genomes of actinobacterial strains from the NBC collection.</title>
        <authorList>
            <person name="Joergensen T.S."/>
            <person name="Alvarez Arevalo M."/>
            <person name="Sterndorff E.B."/>
            <person name="Faurdal D."/>
            <person name="Vuksanovic O."/>
            <person name="Mourched A.-S."/>
            <person name="Charusanti P."/>
            <person name="Shaw S."/>
            <person name="Blin K."/>
            <person name="Weber T."/>
        </authorList>
    </citation>
    <scope>NUCLEOTIDE SEQUENCE</scope>
    <source>
        <strain evidence="2">NBC_01482</strain>
    </source>
</reference>
<keyword evidence="3" id="KW-1185">Reference proteome</keyword>
<feature type="transmembrane region" description="Helical" evidence="1">
    <location>
        <begin position="6"/>
        <end position="28"/>
    </location>
</feature>
<sequence length="57" mass="6368">MISDGWIMLGMMLAIGLPLGVLVAVILWPERIPKDRTVEAIRERVEAEESNRATGDF</sequence>
<keyword evidence="1" id="KW-1133">Transmembrane helix</keyword>
<dbReference type="Proteomes" id="UP001432062">
    <property type="component" value="Chromosome"/>
</dbReference>
<dbReference type="RefSeq" id="WP_329411723.1">
    <property type="nucleotide sequence ID" value="NZ_CP109441.1"/>
</dbReference>
<evidence type="ECO:0000256" key="1">
    <source>
        <dbReference type="SAM" id="Phobius"/>
    </source>
</evidence>
<dbReference type="EMBL" id="CP109441">
    <property type="protein sequence ID" value="WUV47619.1"/>
    <property type="molecule type" value="Genomic_DNA"/>
</dbReference>
<accession>A0ABZ1YWL3</accession>
<protein>
    <submittedName>
        <fullName evidence="2">Uncharacterized protein</fullName>
    </submittedName>
</protein>
<organism evidence="2 3">
    <name type="scientific">Nocardia vinacea</name>
    <dbReference type="NCBI Taxonomy" id="96468"/>
    <lineage>
        <taxon>Bacteria</taxon>
        <taxon>Bacillati</taxon>
        <taxon>Actinomycetota</taxon>
        <taxon>Actinomycetes</taxon>
        <taxon>Mycobacteriales</taxon>
        <taxon>Nocardiaceae</taxon>
        <taxon>Nocardia</taxon>
    </lineage>
</organism>
<keyword evidence="1" id="KW-0812">Transmembrane</keyword>
<proteinExistence type="predicted"/>